<evidence type="ECO:0000256" key="5">
    <source>
        <dbReference type="PIRSR" id="PIRSR615500-1"/>
    </source>
</evidence>
<dbReference type="PRINTS" id="PR00723">
    <property type="entry name" value="SUBTILISIN"/>
</dbReference>
<dbReference type="Gene3D" id="3.40.50.200">
    <property type="entry name" value="Peptidase S8/S53 domain"/>
    <property type="match status" value="1"/>
</dbReference>
<organism evidence="9 10">
    <name type="scientific">Alteromonas lipolytica</name>
    <dbReference type="NCBI Taxonomy" id="1856405"/>
    <lineage>
        <taxon>Bacteria</taxon>
        <taxon>Pseudomonadati</taxon>
        <taxon>Pseudomonadota</taxon>
        <taxon>Gammaproteobacteria</taxon>
        <taxon>Alteromonadales</taxon>
        <taxon>Alteromonadaceae</taxon>
        <taxon>Alteromonas/Salinimonas group</taxon>
        <taxon>Alteromonas</taxon>
    </lineage>
</organism>
<keyword evidence="3 6" id="KW-0378">Hydrolase</keyword>
<dbReference type="PANTHER" id="PTHR43806:SF11">
    <property type="entry name" value="CEREVISIN-RELATED"/>
    <property type="match status" value="1"/>
</dbReference>
<dbReference type="InterPro" id="IPR000209">
    <property type="entry name" value="Peptidase_S8/S53_dom"/>
</dbReference>
<dbReference type="EMBL" id="MJIC01000014">
    <property type="protein sequence ID" value="OFI33653.1"/>
    <property type="molecule type" value="Genomic_DNA"/>
</dbReference>
<proteinExistence type="inferred from homology"/>
<evidence type="ECO:0000313" key="9">
    <source>
        <dbReference type="EMBL" id="OFI33653.1"/>
    </source>
</evidence>
<dbReference type="SUPFAM" id="SSF52743">
    <property type="entry name" value="Subtilisin-like"/>
    <property type="match status" value="1"/>
</dbReference>
<feature type="active site" description="Charge relay system" evidence="5 6">
    <location>
        <position position="152"/>
    </location>
</feature>
<keyword evidence="7" id="KW-0732">Signal</keyword>
<keyword evidence="2 6" id="KW-0645">Protease</keyword>
<comment type="caution">
    <text evidence="9">The sequence shown here is derived from an EMBL/GenBank/DDBJ whole genome shotgun (WGS) entry which is preliminary data.</text>
</comment>
<dbReference type="Proteomes" id="UP000176037">
    <property type="component" value="Unassembled WGS sequence"/>
</dbReference>
<evidence type="ECO:0000256" key="3">
    <source>
        <dbReference type="ARBA" id="ARBA00022801"/>
    </source>
</evidence>
<accession>A0A1E8FDV6</accession>
<evidence type="ECO:0000256" key="7">
    <source>
        <dbReference type="SAM" id="SignalP"/>
    </source>
</evidence>
<reference evidence="9 10" key="1">
    <citation type="submission" date="2016-09" db="EMBL/GenBank/DDBJ databases">
        <title>Alteromonas lipolytica, a new species isolated from sea water.</title>
        <authorList>
            <person name="Wu Y.-H."/>
            <person name="Cheng H."/>
            <person name="Xu X.-W."/>
        </authorList>
    </citation>
    <scope>NUCLEOTIDE SEQUENCE [LARGE SCALE GENOMIC DNA]</scope>
    <source>
        <strain evidence="9 10">JW12</strain>
    </source>
</reference>
<name>A0A1E8FDV6_9ALTE</name>
<dbReference type="PROSITE" id="PS00138">
    <property type="entry name" value="SUBTILASE_SER"/>
    <property type="match status" value="1"/>
</dbReference>
<dbReference type="PROSITE" id="PS51892">
    <property type="entry name" value="SUBTILASE"/>
    <property type="match status" value="1"/>
</dbReference>
<comment type="similarity">
    <text evidence="1 6">Belongs to the peptidase S8 family.</text>
</comment>
<dbReference type="OrthoDB" id="9790784at2"/>
<evidence type="ECO:0000256" key="1">
    <source>
        <dbReference type="ARBA" id="ARBA00011073"/>
    </source>
</evidence>
<feature type="domain" description="Peptidase S8/S53" evidence="8">
    <location>
        <begin position="87"/>
        <end position="395"/>
    </location>
</feature>
<sequence length="435" mass="46272">MTTKYKGKITSIICAVSVAIFLPYQSVAEEQLNVPLYKPDMVKSQEVSEEALQELVNTGRFSETTGQPIVRAFNADMVNVENITTDGEGVYVAVLDTGLLPEAPFFFSDANIAYDLAKGFSHDVYWDNEVGGIVLGPLRDDRGIASNYASGHGTHVTSTIAGFSVNGSYWVEGIAPKVTIIPVLVLDAWVVDTPEGLQGFSGGTDEMISAGIKYVADLELDGRVVINMSLGGASRSPIIEDAIDYALSKNVVVVASAGNEGEAGMGYPGGLPQVVSVGAIGWSQMLAMPNRWQEDVPEKTNSNDLLGNNTQYYLADYSSRPVKALGQKHKDLDVSAPGSNVVGPYKSAFADNTNYYFLSGTSMAAPHVSAIAAMLLQSNPTLTPKEVEKKLVGASRGNPLPADGALIVDFDGLYDLSWKGGDYGSGVLQADYVVN</sequence>
<evidence type="ECO:0000256" key="4">
    <source>
        <dbReference type="ARBA" id="ARBA00022825"/>
    </source>
</evidence>
<dbReference type="InterPro" id="IPR022398">
    <property type="entry name" value="Peptidase_S8_His-AS"/>
</dbReference>
<keyword evidence="10" id="KW-1185">Reference proteome</keyword>
<dbReference type="InterPro" id="IPR023828">
    <property type="entry name" value="Peptidase_S8_Ser-AS"/>
</dbReference>
<feature type="signal peptide" evidence="7">
    <location>
        <begin position="1"/>
        <end position="28"/>
    </location>
</feature>
<dbReference type="PROSITE" id="PS00137">
    <property type="entry name" value="SUBTILASE_HIS"/>
    <property type="match status" value="1"/>
</dbReference>
<feature type="active site" description="Charge relay system" evidence="5 6">
    <location>
        <position position="96"/>
    </location>
</feature>
<dbReference type="RefSeq" id="WP_070176580.1">
    <property type="nucleotide sequence ID" value="NZ_BMJR01000003.1"/>
</dbReference>
<evidence type="ECO:0000256" key="6">
    <source>
        <dbReference type="PROSITE-ProRule" id="PRU01240"/>
    </source>
</evidence>
<gene>
    <name evidence="9" type="ORF">BFC17_18915</name>
</gene>
<dbReference type="STRING" id="1856405.BFC17_18915"/>
<dbReference type="Pfam" id="PF00082">
    <property type="entry name" value="Peptidase_S8"/>
    <property type="match status" value="1"/>
</dbReference>
<dbReference type="GO" id="GO:0006508">
    <property type="term" value="P:proteolysis"/>
    <property type="evidence" value="ECO:0007669"/>
    <property type="project" value="UniProtKB-KW"/>
</dbReference>
<dbReference type="GO" id="GO:0004252">
    <property type="term" value="F:serine-type endopeptidase activity"/>
    <property type="evidence" value="ECO:0007669"/>
    <property type="project" value="UniProtKB-UniRule"/>
</dbReference>
<keyword evidence="4 6" id="KW-0720">Serine protease</keyword>
<dbReference type="AlphaFoldDB" id="A0A1E8FDV6"/>
<feature type="chain" id="PRO_5009214083" description="Peptidase S8/S53 domain-containing protein" evidence="7">
    <location>
        <begin position="29"/>
        <end position="435"/>
    </location>
</feature>
<feature type="active site" description="Charge relay system" evidence="5 6">
    <location>
        <position position="362"/>
    </location>
</feature>
<dbReference type="InterPro" id="IPR036852">
    <property type="entry name" value="Peptidase_S8/S53_dom_sf"/>
</dbReference>
<evidence type="ECO:0000256" key="2">
    <source>
        <dbReference type="ARBA" id="ARBA00022670"/>
    </source>
</evidence>
<dbReference type="InterPro" id="IPR050131">
    <property type="entry name" value="Peptidase_S8_subtilisin-like"/>
</dbReference>
<evidence type="ECO:0000313" key="10">
    <source>
        <dbReference type="Proteomes" id="UP000176037"/>
    </source>
</evidence>
<dbReference type="PANTHER" id="PTHR43806">
    <property type="entry name" value="PEPTIDASE S8"/>
    <property type="match status" value="1"/>
</dbReference>
<protein>
    <recommendedName>
        <fullName evidence="8">Peptidase S8/S53 domain-containing protein</fullName>
    </recommendedName>
</protein>
<dbReference type="InterPro" id="IPR015500">
    <property type="entry name" value="Peptidase_S8_subtilisin-rel"/>
</dbReference>
<evidence type="ECO:0000259" key="8">
    <source>
        <dbReference type="Pfam" id="PF00082"/>
    </source>
</evidence>